<feature type="region of interest" description="Disordered" evidence="1">
    <location>
        <begin position="44"/>
        <end position="77"/>
    </location>
</feature>
<accession>A0A830BEY8</accession>
<dbReference type="PANTHER" id="PTHR31110">
    <property type="entry name" value="PESTICIDAL CRYSTAL CRY8BA PROTEIN"/>
    <property type="match status" value="1"/>
</dbReference>
<evidence type="ECO:0000313" key="2">
    <source>
        <dbReference type="EMBL" id="GFP83698.1"/>
    </source>
</evidence>
<name>A0A830BEY8_9LAMI</name>
<feature type="region of interest" description="Disordered" evidence="1">
    <location>
        <begin position="183"/>
        <end position="202"/>
    </location>
</feature>
<dbReference type="Proteomes" id="UP000653305">
    <property type="component" value="Unassembled WGS sequence"/>
</dbReference>
<keyword evidence="3" id="KW-1185">Reference proteome</keyword>
<dbReference type="EMBL" id="BMAC01000068">
    <property type="protein sequence ID" value="GFP83698.1"/>
    <property type="molecule type" value="Genomic_DNA"/>
</dbReference>
<sequence length="1188" mass="132711">MSNQNLVAGSRFRGNSLGLPSVSRYRSGHMHSGMNVTRVIDNLSEADMDTSDSEDERYGARYSPEASPQDDKIPNGGAKYNVIPNAYSSDASIQGTFLERPGARAGGFSAANRGFVYDESSDSITSSEVNSTPPRRNNDVNLSDTSKESRKQNLIGTSEKIATDPNPRFAKAGGAAAKIEPNNYKSSTLGTDPNPRFAKAGGSAAKIEPNKYKSSTLGSAEVEAPEMSAAKNKAVSSHSLPARYPSFHASGLGHWYGVLSYDACVRLCLHSWAKGCMEAPPFLENECALLRDAFGLKHVLLQSEEELMRKDSSELVSEGVYVKSKKTIGKIKVQVRKVKMGVDPPTGCTFTSVKLSSMVKLDTFQLRLSNMKSVVTAERKTIRRDRIIPVMTVNGSSMPQSMSYIIVGARRYLKEVPELIRIGFSAWRSTSSSYEVVQESYSCLLRLKSSPEEDAARMQPGSGETRLFLPDGFGDDLIIEVHDSKGKYCGSALVQVADIADESGEKLRHCLIYREPEHEQVGKVQLSITYSTTPDEHNYKCASVAETIAYDCVLETAMKVQQFQQRNLLLHGSWKWLVAEFASYFGVSDAYTKLRYLSYVMDVATPTADCLDLVHDLLQPVIIKGKNKHTLSHQEVDKFEFNYLVGCGGAIFVVYVALWLSSGFKVRLLGEVSEQIEQILTLALENYKSLDESAPSGIVDVFGPATGVAAPALAPALKLYKLLYDILSPENATRKRSRRHLSEIEEFVSNNNENLLLDPVALSTAYKKMKSLCLNIRNEILTDIEIHKQNLLPSFIDLPNLSSSIYSTELYSRLCAFLVSCPPSGPSPPVVELVIATADFQRDLSFWNVSNIKGGVDAKELFQVYITLWIQDQRLALLELCKLDRVKPPSFPTQHSTTPFIDDIYDRLKEAVMKYDVIISRWPEYTFPLENAIADVEKAVVERLEKQYAEVLSPLKENTMPMKGLKYMQKFAKGTASPYSVSAELGVVLNSMKRLLDILRPQIETQLKLWGSCMPESGNMVPGERLSEITVMIRSKFRAYVQAVIDKLVENTKLHNVTKLKKIIQDTKENVVESDMRRRMQPLKELLANTIDQLHSVLESQVFLIVCRSFWDRMGQDVLKFLEDRKENRSLYKVSRIAVTVMDDTFASQMQQLLGNALQEKDLEPPRCIMEVRSMLCKDVTNKSNYYC</sequence>
<dbReference type="OrthoDB" id="1896158at2759"/>
<organism evidence="2 3">
    <name type="scientific">Phtheirospermum japonicum</name>
    <dbReference type="NCBI Taxonomy" id="374723"/>
    <lineage>
        <taxon>Eukaryota</taxon>
        <taxon>Viridiplantae</taxon>
        <taxon>Streptophyta</taxon>
        <taxon>Embryophyta</taxon>
        <taxon>Tracheophyta</taxon>
        <taxon>Spermatophyta</taxon>
        <taxon>Magnoliopsida</taxon>
        <taxon>eudicotyledons</taxon>
        <taxon>Gunneridae</taxon>
        <taxon>Pentapetalae</taxon>
        <taxon>asterids</taxon>
        <taxon>lamiids</taxon>
        <taxon>Lamiales</taxon>
        <taxon>Orobanchaceae</taxon>
        <taxon>Orobanchaceae incertae sedis</taxon>
        <taxon>Phtheirospermum</taxon>
    </lineage>
</organism>
<evidence type="ECO:0008006" key="4">
    <source>
        <dbReference type="Google" id="ProtNLM"/>
    </source>
</evidence>
<proteinExistence type="predicted"/>
<protein>
    <recommendedName>
        <fullName evidence="4">Pesticidal crystal cry8Ba protein</fullName>
    </recommendedName>
</protein>
<feature type="compositionally biased region" description="Acidic residues" evidence="1">
    <location>
        <begin position="44"/>
        <end position="55"/>
    </location>
</feature>
<dbReference type="AlphaFoldDB" id="A0A830BEY8"/>
<evidence type="ECO:0000313" key="3">
    <source>
        <dbReference type="Proteomes" id="UP000653305"/>
    </source>
</evidence>
<dbReference type="PANTHER" id="PTHR31110:SF2">
    <property type="entry name" value="PESTICIDAL CRYSTAL CRY8BA PROTEIN"/>
    <property type="match status" value="1"/>
</dbReference>
<feature type="compositionally biased region" description="Polar residues" evidence="1">
    <location>
        <begin position="122"/>
        <end position="144"/>
    </location>
</feature>
<feature type="region of interest" description="Disordered" evidence="1">
    <location>
        <begin position="121"/>
        <end position="168"/>
    </location>
</feature>
<reference evidence="2" key="1">
    <citation type="submission" date="2020-07" db="EMBL/GenBank/DDBJ databases">
        <title>Ethylene signaling mediates host invasion by parasitic plants.</title>
        <authorList>
            <person name="Yoshida S."/>
        </authorList>
    </citation>
    <scope>NUCLEOTIDE SEQUENCE</scope>
    <source>
        <strain evidence="2">Okayama</strain>
    </source>
</reference>
<evidence type="ECO:0000256" key="1">
    <source>
        <dbReference type="SAM" id="MobiDB-lite"/>
    </source>
</evidence>
<gene>
    <name evidence="2" type="ORF">PHJA_000513300</name>
</gene>
<comment type="caution">
    <text evidence="2">The sequence shown here is derived from an EMBL/GenBank/DDBJ whole genome shotgun (WGS) entry which is preliminary data.</text>
</comment>